<dbReference type="PRINTS" id="PR00039">
    <property type="entry name" value="HTHLYSR"/>
</dbReference>
<dbReference type="Gene3D" id="3.10.450.50">
    <property type="match status" value="1"/>
</dbReference>
<dbReference type="PROSITE" id="PS50931">
    <property type="entry name" value="HTH_LYSR"/>
    <property type="match status" value="1"/>
</dbReference>
<dbReference type="Pfam" id="PF07366">
    <property type="entry name" value="SnoaL"/>
    <property type="match status" value="1"/>
</dbReference>
<name>A0ABQ6B2E2_9BRAD</name>
<keyword evidence="3" id="KW-0805">Transcription regulation</keyword>
<dbReference type="Pfam" id="PF00126">
    <property type="entry name" value="HTH_1"/>
    <property type="match status" value="1"/>
</dbReference>
<evidence type="ECO:0000256" key="1">
    <source>
        <dbReference type="ARBA" id="ARBA00003502"/>
    </source>
</evidence>
<dbReference type="Pfam" id="PF03466">
    <property type="entry name" value="LysR_substrate"/>
    <property type="match status" value="1"/>
</dbReference>
<comment type="similarity">
    <text evidence="2">Belongs to the LysR transcriptional regulatory family.</text>
</comment>
<dbReference type="EMBL" id="BSOW01000020">
    <property type="protein sequence ID" value="GLR88589.1"/>
    <property type="molecule type" value="Genomic_DNA"/>
</dbReference>
<evidence type="ECO:0000313" key="7">
    <source>
        <dbReference type="EMBL" id="GLR88589.1"/>
    </source>
</evidence>
<keyword evidence="4" id="KW-0238">DNA-binding</keyword>
<dbReference type="Proteomes" id="UP001156905">
    <property type="component" value="Unassembled WGS sequence"/>
</dbReference>
<reference evidence="8" key="1">
    <citation type="journal article" date="2019" name="Int. J. Syst. Evol. Microbiol.">
        <title>The Global Catalogue of Microorganisms (GCM) 10K type strain sequencing project: providing services to taxonomists for standard genome sequencing and annotation.</title>
        <authorList>
            <consortium name="The Broad Institute Genomics Platform"/>
            <consortium name="The Broad Institute Genome Sequencing Center for Infectious Disease"/>
            <person name="Wu L."/>
            <person name="Ma J."/>
        </authorList>
    </citation>
    <scope>NUCLEOTIDE SEQUENCE [LARGE SCALE GENOMIC DNA]</scope>
    <source>
        <strain evidence="8">NBRC 102520</strain>
    </source>
</reference>
<dbReference type="InterPro" id="IPR005119">
    <property type="entry name" value="LysR_subst-bd"/>
</dbReference>
<dbReference type="InterPro" id="IPR009959">
    <property type="entry name" value="Cyclase_SnoaL-like"/>
</dbReference>
<feature type="domain" description="HTH lysR-type" evidence="6">
    <location>
        <begin position="3"/>
        <end position="60"/>
    </location>
</feature>
<dbReference type="SUPFAM" id="SSF46785">
    <property type="entry name" value="Winged helix' DNA-binding domain"/>
    <property type="match status" value="1"/>
</dbReference>
<dbReference type="InterPro" id="IPR058163">
    <property type="entry name" value="LysR-type_TF_proteobact-type"/>
</dbReference>
<evidence type="ECO:0000256" key="5">
    <source>
        <dbReference type="ARBA" id="ARBA00023163"/>
    </source>
</evidence>
<dbReference type="PANTHER" id="PTHR30537:SF1">
    <property type="entry name" value="HTH-TYPE TRANSCRIPTIONAL REGULATOR PGRR"/>
    <property type="match status" value="1"/>
</dbReference>
<organism evidence="7 8">
    <name type="scientific">Bradyrhizobium iriomotense</name>
    <dbReference type="NCBI Taxonomy" id="441950"/>
    <lineage>
        <taxon>Bacteria</taxon>
        <taxon>Pseudomonadati</taxon>
        <taxon>Pseudomonadota</taxon>
        <taxon>Alphaproteobacteria</taxon>
        <taxon>Hyphomicrobiales</taxon>
        <taxon>Nitrobacteraceae</taxon>
        <taxon>Bradyrhizobium</taxon>
    </lineage>
</organism>
<evidence type="ECO:0000256" key="4">
    <source>
        <dbReference type="ARBA" id="ARBA00023125"/>
    </source>
</evidence>
<gene>
    <name evidence="7" type="ORF">GCM10007857_53020</name>
</gene>
<proteinExistence type="inferred from homology"/>
<protein>
    <recommendedName>
        <fullName evidence="6">HTH lysR-type domain-containing protein</fullName>
    </recommendedName>
</protein>
<dbReference type="InterPro" id="IPR000847">
    <property type="entry name" value="LysR_HTH_N"/>
</dbReference>
<dbReference type="SUPFAM" id="SSF53850">
    <property type="entry name" value="Periplasmic binding protein-like II"/>
    <property type="match status" value="1"/>
</dbReference>
<dbReference type="Gene3D" id="3.40.190.10">
    <property type="entry name" value="Periplasmic binding protein-like II"/>
    <property type="match status" value="2"/>
</dbReference>
<sequence>MEPDLNALAVFTLVAEERNFRAAADRLGVTRSAVSQTIRRLEETLGIALVRRTTRSVSLTEAGERLHADVAPAIADMRAALGNTEALHGRPRGLLRLAVSSIAEHFLSGPVLASFSAANPEVQVDITVTDEQFDIVAAGYDAGVRLGEVIEQDMIAVPIAGEERQLAVCAPAFRDRFGVPTHPSKLASYRCIGWRPAPKAAPYRWEFAEDGKDFSVAVRAGDHHQRHGADDQARCGRSRHHLWHGSELSACSRARRAGADPRGILPLLRRLLSLLSEPPQQRAKTARARRASAATALIWCTGDPTCAAREHAMAKSDLAEIYRNYIACLNRQDWQALGQFVHDDVSHNAKPIGLAGYRAMLERDFREIPDLRFKIELLVSDPPHIASRLTFDCTPVGTFLGLDVNGRRVAFCENVFYEFRDGKIWQVWSVIDKAAIEAQLRP</sequence>
<evidence type="ECO:0000313" key="8">
    <source>
        <dbReference type="Proteomes" id="UP001156905"/>
    </source>
</evidence>
<evidence type="ECO:0000256" key="2">
    <source>
        <dbReference type="ARBA" id="ARBA00009437"/>
    </source>
</evidence>
<dbReference type="Gene3D" id="1.10.10.10">
    <property type="entry name" value="Winged helix-like DNA-binding domain superfamily/Winged helix DNA-binding domain"/>
    <property type="match status" value="1"/>
</dbReference>
<evidence type="ECO:0000259" key="6">
    <source>
        <dbReference type="PROSITE" id="PS50931"/>
    </source>
</evidence>
<comment type="caution">
    <text evidence="7">The sequence shown here is derived from an EMBL/GenBank/DDBJ whole genome shotgun (WGS) entry which is preliminary data.</text>
</comment>
<keyword evidence="8" id="KW-1185">Reference proteome</keyword>
<dbReference type="SUPFAM" id="SSF54427">
    <property type="entry name" value="NTF2-like"/>
    <property type="match status" value="1"/>
</dbReference>
<keyword evidence="5" id="KW-0804">Transcription</keyword>
<dbReference type="PANTHER" id="PTHR30537">
    <property type="entry name" value="HTH-TYPE TRANSCRIPTIONAL REGULATOR"/>
    <property type="match status" value="1"/>
</dbReference>
<comment type="function">
    <text evidence="1">NodD regulates the expression of the nodABCFE genes which encode other nodulation proteins. NodD is also a negative regulator of its own expression. Binds flavonoids as inducers.</text>
</comment>
<accession>A0ABQ6B2E2</accession>
<dbReference type="InterPro" id="IPR036390">
    <property type="entry name" value="WH_DNA-bd_sf"/>
</dbReference>
<evidence type="ECO:0000256" key="3">
    <source>
        <dbReference type="ARBA" id="ARBA00023015"/>
    </source>
</evidence>
<dbReference type="InterPro" id="IPR032710">
    <property type="entry name" value="NTF2-like_dom_sf"/>
</dbReference>
<dbReference type="InterPro" id="IPR036388">
    <property type="entry name" value="WH-like_DNA-bd_sf"/>
</dbReference>